<dbReference type="EC" id="3.4.21.89" evidence="4"/>
<comment type="subcellular location">
    <subcellularLocation>
        <location evidence="4">Membrane</location>
        <topology evidence="4">Single-pass type II membrane protein</topology>
    </subcellularLocation>
</comment>
<keyword evidence="4" id="KW-0472">Membrane</keyword>
<dbReference type="GO" id="GO:0009003">
    <property type="term" value="F:signal peptidase activity"/>
    <property type="evidence" value="ECO:0007669"/>
    <property type="project" value="UniProtKB-EC"/>
</dbReference>
<dbReference type="Gene3D" id="2.10.109.10">
    <property type="entry name" value="Umud Fragment, subunit A"/>
    <property type="match status" value="1"/>
</dbReference>
<evidence type="ECO:0000313" key="6">
    <source>
        <dbReference type="EMBL" id="QFI14398.1"/>
    </source>
</evidence>
<keyword evidence="4" id="KW-0812">Transmembrane</keyword>
<keyword evidence="4" id="KW-1133">Transmembrane helix</keyword>
<dbReference type="AlphaFoldDB" id="A0A5J6WCA6"/>
<dbReference type="PANTHER" id="PTHR43390:SF1">
    <property type="entry name" value="CHLOROPLAST PROCESSING PEPTIDASE"/>
    <property type="match status" value="1"/>
</dbReference>
<evidence type="ECO:0000256" key="3">
    <source>
        <dbReference type="PIRSR" id="PIRSR600223-1"/>
    </source>
</evidence>
<evidence type="ECO:0000256" key="1">
    <source>
        <dbReference type="ARBA" id="ARBA00009370"/>
    </source>
</evidence>
<dbReference type="EMBL" id="CP044535">
    <property type="protein sequence ID" value="QFI14398.1"/>
    <property type="molecule type" value="Genomic_DNA"/>
</dbReference>
<evidence type="ECO:0000256" key="2">
    <source>
        <dbReference type="ARBA" id="ARBA00019232"/>
    </source>
</evidence>
<reference evidence="7" key="1">
    <citation type="submission" date="2019-10" db="EMBL/GenBank/DDBJ databases">
        <title>Borrelia maritima sp. nov., a novel species of the Borrelia burgdorferi sensu lato complex, occupies a basal position to North American species.</title>
        <authorList>
            <person name="Margos G."/>
            <person name="Fedorova N."/>
            <person name="Becker N.S."/>
            <person name="Kleinjan J.E."/>
            <person name="Marosevic D."/>
            <person name="Krebs S."/>
            <person name="Hui L."/>
            <person name="Fingerle V."/>
            <person name="Lane R.S."/>
        </authorList>
    </citation>
    <scope>NUCLEOTIDE SEQUENCE [LARGE SCALE GENOMIC DNA]</scope>
    <source>
        <strain evidence="7">CA690</strain>
    </source>
</reference>
<evidence type="ECO:0000259" key="5">
    <source>
        <dbReference type="Pfam" id="PF10502"/>
    </source>
</evidence>
<feature type="active site" evidence="3">
    <location>
        <position position="92"/>
    </location>
</feature>
<accession>A0A5J6WCA6</accession>
<dbReference type="InterPro" id="IPR000223">
    <property type="entry name" value="Pept_S26A_signal_pept_1"/>
</dbReference>
<dbReference type="KEGG" id="bmat:DB723_01295"/>
<dbReference type="NCBIfam" id="TIGR02227">
    <property type="entry name" value="sigpep_I_bact"/>
    <property type="match status" value="1"/>
</dbReference>
<protein>
    <recommendedName>
        <fullName evidence="2 4">Signal peptidase I</fullName>
        <ecNumber evidence="4">3.4.21.89</ecNumber>
    </recommendedName>
</protein>
<dbReference type="Proteomes" id="UP000326393">
    <property type="component" value="Chromosome"/>
</dbReference>
<dbReference type="RefSeq" id="WP_151551578.1">
    <property type="nucleotide sequence ID" value="NZ_CP044535.1"/>
</dbReference>
<dbReference type="InterPro" id="IPR036286">
    <property type="entry name" value="LexA/Signal_pep-like_sf"/>
</dbReference>
<keyword evidence="7" id="KW-1185">Reference proteome</keyword>
<dbReference type="SUPFAM" id="SSF51306">
    <property type="entry name" value="LexA/Signal peptidase"/>
    <property type="match status" value="1"/>
</dbReference>
<dbReference type="GO" id="GO:0006465">
    <property type="term" value="P:signal peptide processing"/>
    <property type="evidence" value="ECO:0007669"/>
    <property type="project" value="InterPro"/>
</dbReference>
<comment type="similarity">
    <text evidence="1 4">Belongs to the peptidase S26 family.</text>
</comment>
<evidence type="ECO:0000313" key="7">
    <source>
        <dbReference type="Proteomes" id="UP000326393"/>
    </source>
</evidence>
<keyword evidence="4 6" id="KW-0378">Hydrolase</keyword>
<keyword evidence="4" id="KW-0645">Protease</keyword>
<feature type="active site" evidence="3">
    <location>
        <position position="38"/>
    </location>
</feature>
<dbReference type="GO" id="GO:0016020">
    <property type="term" value="C:membrane"/>
    <property type="evidence" value="ECO:0007669"/>
    <property type="project" value="UniProtKB-SubCell"/>
</dbReference>
<evidence type="ECO:0000256" key="4">
    <source>
        <dbReference type="RuleBase" id="RU362042"/>
    </source>
</evidence>
<name>A0A5J6WCA6_9SPIR</name>
<comment type="catalytic activity">
    <reaction evidence="4">
        <text>Cleavage of hydrophobic, N-terminal signal or leader sequences from secreted and periplasmic proteins.</text>
        <dbReference type="EC" id="3.4.21.89"/>
    </reaction>
</comment>
<sequence>MRIFKSHKYELLSILTASLFLIILIKLFLSFYMVKGTSMTPIIFDKNWIVSHKFAYGLRLKTHQKYLLLWKAPRKNEMVLIKDPITKKIAIKKIFAIPGEEFKQIEKNKICIHDLNFIIDENILKKNNIKKIPEKHYLVIGENKQTSLDSRDYGFINIDNILGKIIYHF</sequence>
<proteinExistence type="inferred from homology"/>
<feature type="domain" description="Peptidase S26" evidence="5">
    <location>
        <begin position="12"/>
        <end position="166"/>
    </location>
</feature>
<gene>
    <name evidence="6" type="primary">lepB</name>
    <name evidence="6" type="ORF">DB723_01295</name>
</gene>
<dbReference type="Pfam" id="PF10502">
    <property type="entry name" value="Peptidase_S26"/>
    <property type="match status" value="1"/>
</dbReference>
<organism evidence="6 7">
    <name type="scientific">Borrelia maritima</name>
    <dbReference type="NCBI Taxonomy" id="2761123"/>
    <lineage>
        <taxon>Bacteria</taxon>
        <taxon>Pseudomonadati</taxon>
        <taxon>Spirochaetota</taxon>
        <taxon>Spirochaetia</taxon>
        <taxon>Spirochaetales</taxon>
        <taxon>Borreliaceae</taxon>
        <taxon>Borrelia</taxon>
    </lineage>
</organism>
<dbReference type="PANTHER" id="PTHR43390">
    <property type="entry name" value="SIGNAL PEPTIDASE I"/>
    <property type="match status" value="1"/>
</dbReference>
<dbReference type="CDD" id="cd06530">
    <property type="entry name" value="S26_SPase_I"/>
    <property type="match status" value="1"/>
</dbReference>
<dbReference type="PRINTS" id="PR00727">
    <property type="entry name" value="LEADERPTASE"/>
</dbReference>
<dbReference type="InterPro" id="IPR019533">
    <property type="entry name" value="Peptidase_S26"/>
</dbReference>
<dbReference type="OrthoDB" id="360985at2"/>
<dbReference type="GO" id="GO:0004252">
    <property type="term" value="F:serine-type endopeptidase activity"/>
    <property type="evidence" value="ECO:0007669"/>
    <property type="project" value="InterPro"/>
</dbReference>
<reference evidence="6 7" key="2">
    <citation type="journal article" date="2020" name="Int. J. Syst. Evol. Microbiol.">
        <title>Borrelia maritima sp. nov., a novel species of the Borrelia burgdorferi sensu lato complex, occupying a basal position to North American species.</title>
        <authorList>
            <person name="Margos G."/>
            <person name="Fedorova N."/>
            <person name="Becker N.S."/>
            <person name="Kleinjan J.E."/>
            <person name="Marosevic D."/>
            <person name="Krebs S."/>
            <person name="Hui L."/>
            <person name="Fingerle V."/>
            <person name="Lane R.S."/>
        </authorList>
    </citation>
    <scope>NUCLEOTIDE SEQUENCE [LARGE SCALE GENOMIC DNA]</scope>
    <source>
        <strain evidence="6 7">CA690</strain>
    </source>
</reference>
<feature type="transmembrane region" description="Helical" evidence="4">
    <location>
        <begin position="12"/>
        <end position="34"/>
    </location>
</feature>